<organism evidence="5 6">
    <name type="scientific">Thermobispora bispora (strain ATCC 19993 / DSM 43833 / CBS 139.67 / JCM 10125 / KCTC 9307 / NBRC 14880 / R51)</name>
    <dbReference type="NCBI Taxonomy" id="469371"/>
    <lineage>
        <taxon>Bacteria</taxon>
        <taxon>Bacillati</taxon>
        <taxon>Actinomycetota</taxon>
        <taxon>Actinomycetes</taxon>
        <taxon>Streptosporangiales</taxon>
        <taxon>Streptosporangiaceae</taxon>
        <taxon>Thermobispora</taxon>
    </lineage>
</organism>
<dbReference type="SUPFAM" id="SSF47413">
    <property type="entry name" value="lambda repressor-like DNA-binding domains"/>
    <property type="match status" value="1"/>
</dbReference>
<dbReference type="PROSITE" id="PS50932">
    <property type="entry name" value="HTH_LACI_2"/>
    <property type="match status" value="1"/>
</dbReference>
<dbReference type="SUPFAM" id="SSF53822">
    <property type="entry name" value="Periplasmic binding protein-like I"/>
    <property type="match status" value="1"/>
</dbReference>
<dbReference type="PANTHER" id="PTHR30146:SF153">
    <property type="entry name" value="LACTOSE OPERON REPRESSOR"/>
    <property type="match status" value="1"/>
</dbReference>
<dbReference type="Proteomes" id="UP000006640">
    <property type="component" value="Chromosome"/>
</dbReference>
<sequence length="344" mass="36541">MKARKRITLLDVARAAGVSKTTVSDALSGRGRLPAATRERVAAVARELGYVANRSARNLRGGRTGAIGLYFPDRTIGLQYYMDLAIGAAEEALAHDVALTLIPAIHDPADPPPLYVDGVVVSDPMLGDPMLRALAERRITVVTCERDLTPGAQHAGRVESDHGAGIRSLLDHLADRAERIALLCPGEETAFGLDIRTAYRAWCAEHGREALVYDVPFVCAPEDVGRAVAEALRSPGGVDAIISVPDGGATSAVQAAFQQGRHVPDDLLVASYVDSPSLQSLITPITAIDIAPREMGRRAVRLLADILSGKAEPGTVEVLPITLRVRASTSPARHRGLDRDLAPS</sequence>
<dbReference type="OrthoDB" id="252678at2"/>
<dbReference type="InterPro" id="IPR028082">
    <property type="entry name" value="Peripla_BP_I"/>
</dbReference>
<dbReference type="Pfam" id="PF13377">
    <property type="entry name" value="Peripla_BP_3"/>
    <property type="match status" value="1"/>
</dbReference>
<dbReference type="HOGENOM" id="CLU_037628_6_1_11"/>
<dbReference type="STRING" id="469371.Tbis_1554"/>
<evidence type="ECO:0000313" key="5">
    <source>
        <dbReference type="EMBL" id="ADG88269.1"/>
    </source>
</evidence>
<dbReference type="eggNOG" id="COG1609">
    <property type="taxonomic scope" value="Bacteria"/>
</dbReference>
<feature type="domain" description="HTH lacI-type" evidence="4">
    <location>
        <begin position="7"/>
        <end position="61"/>
    </location>
</feature>
<dbReference type="AlphaFoldDB" id="D6YAQ2"/>
<dbReference type="RefSeq" id="WP_013131802.1">
    <property type="nucleotide sequence ID" value="NC_014165.1"/>
</dbReference>
<dbReference type="CDD" id="cd01392">
    <property type="entry name" value="HTH_LacI"/>
    <property type="match status" value="1"/>
</dbReference>
<dbReference type="SMART" id="SM00354">
    <property type="entry name" value="HTH_LACI"/>
    <property type="match status" value="1"/>
</dbReference>
<evidence type="ECO:0000313" key="6">
    <source>
        <dbReference type="Proteomes" id="UP000006640"/>
    </source>
</evidence>
<evidence type="ECO:0000259" key="4">
    <source>
        <dbReference type="PROSITE" id="PS50932"/>
    </source>
</evidence>
<dbReference type="KEGG" id="tbi:Tbis_1554"/>
<dbReference type="PANTHER" id="PTHR30146">
    <property type="entry name" value="LACI-RELATED TRANSCRIPTIONAL REPRESSOR"/>
    <property type="match status" value="1"/>
</dbReference>
<evidence type="ECO:0000256" key="2">
    <source>
        <dbReference type="ARBA" id="ARBA00023125"/>
    </source>
</evidence>
<dbReference type="InterPro" id="IPR010982">
    <property type="entry name" value="Lambda_DNA-bd_dom_sf"/>
</dbReference>
<dbReference type="InterPro" id="IPR000843">
    <property type="entry name" value="HTH_LacI"/>
</dbReference>
<dbReference type="Pfam" id="PF00356">
    <property type="entry name" value="LacI"/>
    <property type="match status" value="1"/>
</dbReference>
<protein>
    <submittedName>
        <fullName evidence="5">Transcriptional regulator, LacI family</fullName>
    </submittedName>
</protein>
<evidence type="ECO:0000256" key="1">
    <source>
        <dbReference type="ARBA" id="ARBA00023015"/>
    </source>
</evidence>
<dbReference type="InterPro" id="IPR046335">
    <property type="entry name" value="LacI/GalR-like_sensor"/>
</dbReference>
<keyword evidence="6" id="KW-1185">Reference proteome</keyword>
<dbReference type="EMBL" id="CP001874">
    <property type="protein sequence ID" value="ADG88269.1"/>
    <property type="molecule type" value="Genomic_DNA"/>
</dbReference>
<keyword evidence="3" id="KW-0804">Transcription</keyword>
<reference evidence="5 6" key="1">
    <citation type="submission" date="2010-01" db="EMBL/GenBank/DDBJ databases">
        <title>The complete genome of Thermobispora bispora DSM 43833.</title>
        <authorList>
            <consortium name="US DOE Joint Genome Institute (JGI-PGF)"/>
            <person name="Lucas S."/>
            <person name="Copeland A."/>
            <person name="Lapidus A."/>
            <person name="Glavina del Rio T."/>
            <person name="Dalin E."/>
            <person name="Tice H."/>
            <person name="Bruce D."/>
            <person name="Goodwin L."/>
            <person name="Pitluck S."/>
            <person name="Kyrpides N."/>
            <person name="Mavromatis K."/>
            <person name="Ivanova N."/>
            <person name="Mikhailova N."/>
            <person name="Chertkov O."/>
            <person name="Brettin T."/>
            <person name="Detter J.C."/>
            <person name="Han C."/>
            <person name="Larimer F."/>
            <person name="Land M."/>
            <person name="Hauser L."/>
            <person name="Markowitz V."/>
            <person name="Cheng J.-F."/>
            <person name="Hugenholtz P."/>
            <person name="Woyke T."/>
            <person name="Wu D."/>
            <person name="Jando M."/>
            <person name="Schneider S."/>
            <person name="Klenk H.-P."/>
            <person name="Eisen J.A."/>
        </authorList>
    </citation>
    <scope>NUCLEOTIDE SEQUENCE [LARGE SCALE GENOMIC DNA]</scope>
    <source>
        <strain evidence="6">ATCC 19993 / DSM 43833 / CBS 139.67 / JCM 10125 / KCTC 9307 / NBRC 14880 / R51</strain>
    </source>
</reference>
<proteinExistence type="predicted"/>
<gene>
    <name evidence="5" type="ordered locus">Tbis_1554</name>
</gene>
<dbReference type="GO" id="GO:0000976">
    <property type="term" value="F:transcription cis-regulatory region binding"/>
    <property type="evidence" value="ECO:0007669"/>
    <property type="project" value="TreeGrafter"/>
</dbReference>
<name>D6YAQ2_THEBD</name>
<dbReference type="GO" id="GO:0003700">
    <property type="term" value="F:DNA-binding transcription factor activity"/>
    <property type="evidence" value="ECO:0007669"/>
    <property type="project" value="TreeGrafter"/>
</dbReference>
<accession>D6YAQ2</accession>
<keyword evidence="1" id="KW-0805">Transcription regulation</keyword>
<keyword evidence="2" id="KW-0238">DNA-binding</keyword>
<dbReference type="PROSITE" id="PS00356">
    <property type="entry name" value="HTH_LACI_1"/>
    <property type="match status" value="1"/>
</dbReference>
<evidence type="ECO:0000256" key="3">
    <source>
        <dbReference type="ARBA" id="ARBA00023163"/>
    </source>
</evidence>
<dbReference type="Gene3D" id="1.10.260.40">
    <property type="entry name" value="lambda repressor-like DNA-binding domains"/>
    <property type="match status" value="1"/>
</dbReference>
<dbReference type="Gene3D" id="3.40.50.2300">
    <property type="match status" value="2"/>
</dbReference>